<dbReference type="AlphaFoldDB" id="A0A4D7JVF1"/>
<dbReference type="KEGG" id="fpf:DCC35_16110"/>
<proteinExistence type="predicted"/>
<dbReference type="Proteomes" id="UP000298616">
    <property type="component" value="Chromosome"/>
</dbReference>
<gene>
    <name evidence="3" type="ORF">DCC35_16110</name>
</gene>
<dbReference type="InterPro" id="IPR013324">
    <property type="entry name" value="RNA_pol_sigma_r3/r4-like"/>
</dbReference>
<dbReference type="SUPFAM" id="SSF88659">
    <property type="entry name" value="Sigma3 and sigma4 domains of RNA polymerase sigma factors"/>
    <property type="match status" value="1"/>
</dbReference>
<dbReference type="RefSeq" id="WP_137091751.1">
    <property type="nucleotide sequence ID" value="NZ_CP028923.1"/>
</dbReference>
<dbReference type="InterPro" id="IPR046531">
    <property type="entry name" value="DUF6596"/>
</dbReference>
<protein>
    <submittedName>
        <fullName evidence="3">RNA polymerase</fullName>
    </submittedName>
</protein>
<evidence type="ECO:0000259" key="1">
    <source>
        <dbReference type="Pfam" id="PF04542"/>
    </source>
</evidence>
<evidence type="ECO:0000313" key="3">
    <source>
        <dbReference type="EMBL" id="QCK16156.1"/>
    </source>
</evidence>
<dbReference type="NCBIfam" id="TIGR02937">
    <property type="entry name" value="sigma70-ECF"/>
    <property type="match status" value="1"/>
</dbReference>
<accession>A0A4D7JVF1</accession>
<evidence type="ECO:0000313" key="4">
    <source>
        <dbReference type="Proteomes" id="UP000298616"/>
    </source>
</evidence>
<dbReference type="Gene3D" id="1.10.1740.10">
    <property type="match status" value="1"/>
</dbReference>
<dbReference type="InterPro" id="IPR007627">
    <property type="entry name" value="RNA_pol_sigma70_r2"/>
</dbReference>
<dbReference type="InterPro" id="IPR013325">
    <property type="entry name" value="RNA_pol_sigma_r2"/>
</dbReference>
<dbReference type="Pfam" id="PF04542">
    <property type="entry name" value="Sigma70_r2"/>
    <property type="match status" value="1"/>
</dbReference>
<reference evidence="3 4" key="1">
    <citation type="submission" date="2018-04" db="EMBL/GenBank/DDBJ databases">
        <title>Complete genome uncultured novel isolate.</title>
        <authorList>
            <person name="Merlino G."/>
        </authorList>
    </citation>
    <scope>NUCLEOTIDE SEQUENCE [LARGE SCALE GENOMIC DNA]</scope>
    <source>
        <strain evidence="4">R1DC9</strain>
    </source>
</reference>
<feature type="domain" description="DUF6596" evidence="2">
    <location>
        <begin position="177"/>
        <end position="275"/>
    </location>
</feature>
<feature type="domain" description="RNA polymerase sigma-70 region 2" evidence="1">
    <location>
        <begin position="22"/>
        <end position="79"/>
    </location>
</feature>
<dbReference type="EMBL" id="CP028923">
    <property type="protein sequence ID" value="QCK16156.1"/>
    <property type="molecule type" value="Genomic_DNA"/>
</dbReference>
<organism evidence="3 4">
    <name type="scientific">Mangrovivirga cuniculi</name>
    <dbReference type="NCBI Taxonomy" id="2715131"/>
    <lineage>
        <taxon>Bacteria</taxon>
        <taxon>Pseudomonadati</taxon>
        <taxon>Bacteroidota</taxon>
        <taxon>Cytophagia</taxon>
        <taxon>Cytophagales</taxon>
        <taxon>Mangrovivirgaceae</taxon>
        <taxon>Mangrovivirga</taxon>
    </lineage>
</organism>
<evidence type="ECO:0000259" key="2">
    <source>
        <dbReference type="Pfam" id="PF20239"/>
    </source>
</evidence>
<dbReference type="OrthoDB" id="9780299at2"/>
<dbReference type="PANTHER" id="PTHR47756:SF2">
    <property type="entry name" value="BLL6612 PROTEIN"/>
    <property type="match status" value="1"/>
</dbReference>
<dbReference type="InterPro" id="IPR014284">
    <property type="entry name" value="RNA_pol_sigma-70_dom"/>
</dbReference>
<dbReference type="PANTHER" id="PTHR47756">
    <property type="entry name" value="BLL6612 PROTEIN-RELATED"/>
    <property type="match status" value="1"/>
</dbReference>
<name>A0A4D7JVF1_9BACT</name>
<dbReference type="GO" id="GO:0006352">
    <property type="term" value="P:DNA-templated transcription initiation"/>
    <property type="evidence" value="ECO:0007669"/>
    <property type="project" value="InterPro"/>
</dbReference>
<dbReference type="SUPFAM" id="SSF88946">
    <property type="entry name" value="Sigma2 domain of RNA polymerase sigma factors"/>
    <property type="match status" value="1"/>
</dbReference>
<keyword evidence="4" id="KW-1185">Reference proteome</keyword>
<dbReference type="GO" id="GO:0003700">
    <property type="term" value="F:DNA-binding transcription factor activity"/>
    <property type="evidence" value="ECO:0007669"/>
    <property type="project" value="InterPro"/>
</dbReference>
<sequence>MSNNTHKEIESNFRAIYGKLFSVLINRFGVKYFNEIEDALQNAFLKSLKTWHAKTPDKIDNWLFIVARNDVINQIKRKNGSPYQSFGNNIDENWEDTDLRLQTILFISSSKIISTQAKVVFILKNIFGLNVREISETTFLSQEAIYKSIKRAKSTLKNEFAGTTIDIITDEADLSTISTVEDILYGVFNIGYDSFNKKTHSIVDEDLCLEALALGKLLYEKHSQVSTKNLLSLFCFHIARIPSKVINGKFIPFFKQDKTKWNNEMIYMGFRYLQKPEELNRYYIEALITSKYMTAESYDTDHWNDIVSLYELLTRHHPSPIVKLNLCYGLYKAKQKEHVLDLLAEIESDLPSGHIYFSLIKAELLREKTPLEADKIVKTVLDKIDQSVRREFILANKLIAL</sequence>
<dbReference type="Pfam" id="PF20239">
    <property type="entry name" value="DUF6596"/>
    <property type="match status" value="1"/>
</dbReference>